<dbReference type="OrthoDB" id="46583at2759"/>
<comment type="subcellular location">
    <subcellularLocation>
        <location evidence="1">Nucleus</location>
    </subcellularLocation>
</comment>
<evidence type="ECO:0000256" key="7">
    <source>
        <dbReference type="ARBA" id="ARBA00023242"/>
    </source>
</evidence>
<dbReference type="PANTHER" id="PTHR13421:SF16">
    <property type="entry name" value="SNRNA-ACTIVATING PROTEIN COMPLEX SUBUNIT 3"/>
    <property type="match status" value="1"/>
</dbReference>
<keyword evidence="6" id="KW-0804">Transcription</keyword>
<keyword evidence="5" id="KW-0238">DNA-binding</keyword>
<dbReference type="GO" id="GO:0042795">
    <property type="term" value="P:snRNA transcription by RNA polymerase II"/>
    <property type="evidence" value="ECO:0007669"/>
    <property type="project" value="TreeGrafter"/>
</dbReference>
<dbReference type="GO" id="GO:0005634">
    <property type="term" value="C:nucleus"/>
    <property type="evidence" value="ECO:0007669"/>
    <property type="project" value="UniProtKB-SubCell"/>
</dbReference>
<name>A0A8S3Z2V2_9EUPU</name>
<comment type="function">
    <text evidence="8">Part of the SNAPc complex required for the transcription of both RNA polymerase II and III small-nuclear RNA genes. Binds to the proximal sequence element (PSE), a non-TATA-box basal promoter element common to these 2 types of genes. Recruits TBP and BRF2 to the U6 snRNA TATA box.</text>
</comment>
<comment type="similarity">
    <text evidence="2">Belongs to the SNAPC3/SRD2 family.</text>
</comment>
<organism evidence="11 12">
    <name type="scientific">Candidula unifasciata</name>
    <dbReference type="NCBI Taxonomy" id="100452"/>
    <lineage>
        <taxon>Eukaryota</taxon>
        <taxon>Metazoa</taxon>
        <taxon>Spiralia</taxon>
        <taxon>Lophotrochozoa</taxon>
        <taxon>Mollusca</taxon>
        <taxon>Gastropoda</taxon>
        <taxon>Heterobranchia</taxon>
        <taxon>Euthyneura</taxon>
        <taxon>Panpulmonata</taxon>
        <taxon>Eupulmonata</taxon>
        <taxon>Stylommatophora</taxon>
        <taxon>Helicina</taxon>
        <taxon>Helicoidea</taxon>
        <taxon>Geomitridae</taxon>
        <taxon>Candidula</taxon>
    </lineage>
</organism>
<evidence type="ECO:0000313" key="12">
    <source>
        <dbReference type="Proteomes" id="UP000678393"/>
    </source>
</evidence>
<keyword evidence="12" id="KW-1185">Reference proteome</keyword>
<evidence type="ECO:0000256" key="4">
    <source>
        <dbReference type="ARBA" id="ARBA00023015"/>
    </source>
</evidence>
<dbReference type="EMBL" id="CAJHNH020001630">
    <property type="protein sequence ID" value="CAG5123833.1"/>
    <property type="molecule type" value="Genomic_DNA"/>
</dbReference>
<dbReference type="GO" id="GO:0001046">
    <property type="term" value="F:core promoter sequence-specific DNA binding"/>
    <property type="evidence" value="ECO:0007669"/>
    <property type="project" value="TreeGrafter"/>
</dbReference>
<evidence type="ECO:0000313" key="11">
    <source>
        <dbReference type="EMBL" id="CAG5123833.1"/>
    </source>
</evidence>
<evidence type="ECO:0000256" key="1">
    <source>
        <dbReference type="ARBA" id="ARBA00004123"/>
    </source>
</evidence>
<dbReference type="AlphaFoldDB" id="A0A8S3Z2V2"/>
<evidence type="ECO:0000256" key="3">
    <source>
        <dbReference type="ARBA" id="ARBA00013634"/>
    </source>
</evidence>
<evidence type="ECO:0000256" key="5">
    <source>
        <dbReference type="ARBA" id="ARBA00023125"/>
    </source>
</evidence>
<reference evidence="11" key="1">
    <citation type="submission" date="2021-04" db="EMBL/GenBank/DDBJ databases">
        <authorList>
            <consortium name="Molecular Ecology Group"/>
        </authorList>
    </citation>
    <scope>NUCLEOTIDE SEQUENCE</scope>
</reference>
<dbReference type="Proteomes" id="UP000678393">
    <property type="component" value="Unassembled WGS sequence"/>
</dbReference>
<evidence type="ECO:0000256" key="10">
    <source>
        <dbReference type="ARBA" id="ARBA00029606"/>
    </source>
</evidence>
<dbReference type="PANTHER" id="PTHR13421">
    <property type="entry name" value="SNRNA-ACTIVATING PROTEIN COMPLEX SUBUNIT 3"/>
    <property type="match status" value="1"/>
</dbReference>
<comment type="caution">
    <text evidence="11">The sequence shown here is derived from an EMBL/GenBank/DDBJ whole genome shotgun (WGS) entry which is preliminary data.</text>
</comment>
<keyword evidence="7" id="KW-0539">Nucleus</keyword>
<keyword evidence="4" id="KW-0805">Transcription regulation</keyword>
<evidence type="ECO:0000256" key="2">
    <source>
        <dbReference type="ARBA" id="ARBA00010410"/>
    </source>
</evidence>
<sequence length="389" mass="44819">MEGRGISRRVPRSELICPKDFLLSWDAEVIEATKIKPSTESQILQNIAAKMSVPEETIKELAEVCGRNSLFNGNEPKDKVKMLQMKEVPPGVDLACVKYQMEHRKIRLENDTLKIHVNRHMKYNSLDDYLAVVIPALEPNTDIEEEFRVPQPNVVLTVQVSKCLLLGEMTQMVKENETFLVLGHQKLTELRDKIKCTSENVIPGDYSAMPDSNPDNLLRAGDIFKSGVFFIENVFYNDMRLPDNKDYSENIINWASEFMPDTTMRKADMDKATFFDLTLRLGQHYMFMHQGNCEHSILFTDMRLFNSSDSQDIRNYPLPYIRRSRHRVVCQGCSKLSARWIVRDSPLIPTDPSFLCRLCFKTLLYTKDGKKISNFTAQHFLDALQTSCK</sequence>
<evidence type="ECO:0000256" key="6">
    <source>
        <dbReference type="ARBA" id="ARBA00023163"/>
    </source>
</evidence>
<proteinExistence type="inferred from homology"/>
<accession>A0A8S3Z2V2</accession>
<evidence type="ECO:0000256" key="8">
    <source>
        <dbReference type="ARBA" id="ARBA00025193"/>
    </source>
</evidence>
<gene>
    <name evidence="11" type="ORF">CUNI_LOCUS9391</name>
</gene>
<dbReference type="GO" id="GO:0001006">
    <property type="term" value="F:RNA polymerase III type 3 promoter sequence-specific DNA binding"/>
    <property type="evidence" value="ECO:0007669"/>
    <property type="project" value="TreeGrafter"/>
</dbReference>
<dbReference type="GO" id="GO:0019185">
    <property type="term" value="C:snRNA-activating protein complex"/>
    <property type="evidence" value="ECO:0007669"/>
    <property type="project" value="TreeGrafter"/>
</dbReference>
<dbReference type="GO" id="GO:0042796">
    <property type="term" value="P:snRNA transcription by RNA polymerase III"/>
    <property type="evidence" value="ECO:0007669"/>
    <property type="project" value="TreeGrafter"/>
</dbReference>
<dbReference type="Pfam" id="PF12251">
    <property type="entry name" value="SNAPC3"/>
    <property type="match status" value="1"/>
</dbReference>
<dbReference type="GO" id="GO:0000978">
    <property type="term" value="F:RNA polymerase II cis-regulatory region sequence-specific DNA binding"/>
    <property type="evidence" value="ECO:0007669"/>
    <property type="project" value="TreeGrafter"/>
</dbReference>
<protein>
    <recommendedName>
        <fullName evidence="3">snRNA-activating protein complex subunit 3</fullName>
    </recommendedName>
    <alternativeName>
        <fullName evidence="10">Small nuclear RNA-activating complex polypeptide 3</fullName>
    </alternativeName>
</protein>
<dbReference type="InterPro" id="IPR022042">
    <property type="entry name" value="snRNA-activating_su3"/>
</dbReference>
<evidence type="ECO:0000256" key="9">
    <source>
        <dbReference type="ARBA" id="ARBA00025958"/>
    </source>
</evidence>
<comment type="subunit">
    <text evidence="9">Part of the SNAPc complex composed of 5 subunits: SNAPC1, SNAPC2, SNAPC3, SNAPC4 and SNAPC5. SNAPC3 interacts with SNAPC1.</text>
</comment>
<dbReference type="GO" id="GO:0003681">
    <property type="term" value="F:bent DNA binding"/>
    <property type="evidence" value="ECO:0007669"/>
    <property type="project" value="TreeGrafter"/>
</dbReference>